<proteinExistence type="predicted"/>
<sequence>MKASLLALPLYVVSSRAQPYIAPLVYVDRYEHSPYRKAAKQHPITINCMDAKTIKQTRLYDRLCNPVYRL</sequence>
<dbReference type="EMBL" id="QTSX02000023">
    <property type="protein sequence ID" value="KAJ9089954.1"/>
    <property type="molecule type" value="Genomic_DNA"/>
</dbReference>
<organism evidence="1 2">
    <name type="scientific">Entomophthora muscae</name>
    <dbReference type="NCBI Taxonomy" id="34485"/>
    <lineage>
        <taxon>Eukaryota</taxon>
        <taxon>Fungi</taxon>
        <taxon>Fungi incertae sedis</taxon>
        <taxon>Zoopagomycota</taxon>
        <taxon>Entomophthoromycotina</taxon>
        <taxon>Entomophthoromycetes</taxon>
        <taxon>Entomophthorales</taxon>
        <taxon>Entomophthoraceae</taxon>
        <taxon>Entomophthora</taxon>
    </lineage>
</organism>
<evidence type="ECO:0000313" key="1">
    <source>
        <dbReference type="EMBL" id="KAJ9089954.1"/>
    </source>
</evidence>
<protein>
    <submittedName>
        <fullName evidence="1">Uncharacterized protein</fullName>
    </submittedName>
</protein>
<name>A0ACC2UT70_9FUNG</name>
<reference evidence="1" key="1">
    <citation type="submission" date="2022-04" db="EMBL/GenBank/DDBJ databases">
        <title>Genome of the entomopathogenic fungus Entomophthora muscae.</title>
        <authorList>
            <person name="Elya C."/>
            <person name="Lovett B.R."/>
            <person name="Lee E."/>
            <person name="Macias A.M."/>
            <person name="Hajek A.E."/>
            <person name="De Bivort B.L."/>
            <person name="Kasson M.T."/>
            <person name="De Fine Licht H.H."/>
            <person name="Stajich J.E."/>
        </authorList>
    </citation>
    <scope>NUCLEOTIDE SEQUENCE</scope>
    <source>
        <strain evidence="1">Berkeley</strain>
    </source>
</reference>
<evidence type="ECO:0000313" key="2">
    <source>
        <dbReference type="Proteomes" id="UP001165960"/>
    </source>
</evidence>
<dbReference type="Proteomes" id="UP001165960">
    <property type="component" value="Unassembled WGS sequence"/>
</dbReference>
<keyword evidence="2" id="KW-1185">Reference proteome</keyword>
<gene>
    <name evidence="1" type="ORF">DSO57_1007773</name>
</gene>
<accession>A0ACC2UT70</accession>
<comment type="caution">
    <text evidence="1">The sequence shown here is derived from an EMBL/GenBank/DDBJ whole genome shotgun (WGS) entry which is preliminary data.</text>
</comment>